<keyword evidence="3" id="KW-1185">Reference proteome</keyword>
<accession>A0A391PD21</accession>
<dbReference type="InterPro" id="IPR012337">
    <property type="entry name" value="RNaseH-like_sf"/>
</dbReference>
<evidence type="ECO:0000313" key="2">
    <source>
        <dbReference type="EMBL" id="GCA67739.1"/>
    </source>
</evidence>
<protein>
    <recommendedName>
        <fullName evidence="1">Integrase catalytic domain-containing protein</fullName>
    </recommendedName>
</protein>
<proteinExistence type="predicted"/>
<evidence type="ECO:0000259" key="1">
    <source>
        <dbReference type="PROSITE" id="PS50994"/>
    </source>
</evidence>
<dbReference type="Proteomes" id="UP000265643">
    <property type="component" value="Unassembled WGS sequence"/>
</dbReference>
<dbReference type="GO" id="GO:0003676">
    <property type="term" value="F:nucleic acid binding"/>
    <property type="evidence" value="ECO:0007669"/>
    <property type="project" value="InterPro"/>
</dbReference>
<gene>
    <name evidence="2" type="ORF">KGMB01110_21750</name>
</gene>
<dbReference type="GO" id="GO:0015074">
    <property type="term" value="P:DNA integration"/>
    <property type="evidence" value="ECO:0007669"/>
    <property type="project" value="InterPro"/>
</dbReference>
<dbReference type="SUPFAM" id="SSF53098">
    <property type="entry name" value="Ribonuclease H-like"/>
    <property type="match status" value="1"/>
</dbReference>
<dbReference type="AlphaFoldDB" id="A0A391PD21"/>
<comment type="caution">
    <text evidence="2">The sequence shown here is derived from an EMBL/GenBank/DDBJ whole genome shotgun (WGS) entry which is preliminary data.</text>
</comment>
<dbReference type="Gene3D" id="3.30.420.10">
    <property type="entry name" value="Ribonuclease H-like superfamily/Ribonuclease H"/>
    <property type="match status" value="1"/>
</dbReference>
<dbReference type="PROSITE" id="PS50994">
    <property type="entry name" value="INTEGRASE"/>
    <property type="match status" value="1"/>
</dbReference>
<organism evidence="2 3">
    <name type="scientific">Mediterraneibacter butyricigenes</name>
    <dbReference type="NCBI Taxonomy" id="2316025"/>
    <lineage>
        <taxon>Bacteria</taxon>
        <taxon>Bacillati</taxon>
        <taxon>Bacillota</taxon>
        <taxon>Clostridia</taxon>
        <taxon>Lachnospirales</taxon>
        <taxon>Lachnospiraceae</taxon>
        <taxon>Mediterraneibacter</taxon>
    </lineage>
</organism>
<dbReference type="InterPro" id="IPR001584">
    <property type="entry name" value="Integrase_cat-core"/>
</dbReference>
<dbReference type="InterPro" id="IPR036397">
    <property type="entry name" value="RNaseH_sf"/>
</dbReference>
<dbReference type="EMBL" id="BHGK01000001">
    <property type="protein sequence ID" value="GCA67739.1"/>
    <property type="molecule type" value="Genomic_DNA"/>
</dbReference>
<reference evidence="3" key="1">
    <citation type="submission" date="2018-09" db="EMBL/GenBank/DDBJ databases">
        <title>Draft Genome Sequence of Mediterraneibacter sp. KCTC 15684.</title>
        <authorList>
            <person name="Kim J.S."/>
            <person name="Han K.I."/>
            <person name="Suh M.K."/>
            <person name="Lee K.C."/>
            <person name="Eom M.K."/>
            <person name="Lee J.H."/>
            <person name="Park S.H."/>
            <person name="Kang S.W."/>
            <person name="Park J.E."/>
            <person name="Oh B.S."/>
            <person name="Yu S.Y."/>
            <person name="Choi S.H."/>
            <person name="Lee D.H."/>
            <person name="Yoon H."/>
            <person name="Kim B."/>
            <person name="Yang S.J."/>
            <person name="Lee J.S."/>
        </authorList>
    </citation>
    <scope>NUCLEOTIDE SEQUENCE [LARGE SCALE GENOMIC DNA]</scope>
    <source>
        <strain evidence="3">KCTC 15684</strain>
    </source>
</reference>
<name>A0A391PD21_9FIRM</name>
<evidence type="ECO:0000313" key="3">
    <source>
        <dbReference type="Proteomes" id="UP000265643"/>
    </source>
</evidence>
<feature type="domain" description="Integrase catalytic" evidence="1">
    <location>
        <begin position="228"/>
        <end position="445"/>
    </location>
</feature>
<sequence length="607" mass="70093">MKKNDYLKIDDTIYRILAVDKDNYLVLNCNTKNMPAWRLEVELSDGVIINREEAFEILEIELIEEELTGTAFKQAHARYTMIAGVLAFMNDDSLRNRAITMAVDTYGISRRTLTTYLCNYLATDNISSLVPKSRKKNRPMTDDEKIMRWSLNKFYYTRHKNKLSDCYIMMLKEKYTDENGKLKDEHPSIHQFRYFFNKTRKKQTELISREGIKEYQLNYRPLLGEGIHDFAPTIGTGMLDGTVCDLYLVDSSGKLVGRPLLVACVDAYSGLCCGYSLLWEGGVYSVREMMLNVIEDKVKWCKQFGIQIEKHQWPCDKLPGVLVTDRGSEYISYNFEQISELGCQVISLPSFSANMKGPVEKLFDLVQDSFKPFLKGYGVIEKDFQKRGIKDYRLESCLTIEQFEKIIIHTIIYYNNRVLESFPYTNEMIDAEIVPTPAGIWNYQTEYGNSNLLSVSREQLILTLLPRTEGHFTRKGLVVNKMRYDADGFTEEYLNGGKCTVAFNPDDASVVWLLKEGDYIKFSLIEKKYQGMSVDEVHTQKKKQKQYVAGFREDALAAKVDLAQKINTIVEHALKSDDTDITGVTKRRQKARIQRHRNLMSEVIDNE</sequence>
<dbReference type="RefSeq" id="WP_119298393.1">
    <property type="nucleotide sequence ID" value="NZ_BHGK01000001.1"/>
</dbReference>